<dbReference type="InterPro" id="IPR030470">
    <property type="entry name" value="UbiA_prenylTrfase_CS"/>
</dbReference>
<evidence type="ECO:0000313" key="11">
    <source>
        <dbReference type="EMBL" id="KCV70974.1"/>
    </source>
</evidence>
<dbReference type="EMBL" id="KB932203">
    <property type="protein sequence ID" value="KCV70974.1"/>
    <property type="molecule type" value="Genomic_DNA"/>
</dbReference>
<comment type="subcellular location">
    <subcellularLocation>
        <location evidence="1">Membrane</location>
        <topology evidence="1">Multi-pass membrane protein</topology>
    </subcellularLocation>
</comment>
<proteinExistence type="inferred from homology"/>
<dbReference type="OrthoDB" id="5211at2759"/>
<reference evidence="11" key="1">
    <citation type="submission" date="2013-04" db="EMBL/GenBank/DDBJ databases">
        <title>The Genome Sequence of Fonticula alba ATCC 38817.</title>
        <authorList>
            <consortium name="The Broad Institute Genomics Platform"/>
            <person name="Russ C."/>
            <person name="Cuomo C."/>
            <person name="Burger G."/>
            <person name="Gray M.W."/>
            <person name="Holland P.W.H."/>
            <person name="King N."/>
            <person name="Lang F.B.F."/>
            <person name="Roger A.J."/>
            <person name="Ruiz-Trillo I."/>
            <person name="Brown M."/>
            <person name="Walker B."/>
            <person name="Young S."/>
            <person name="Zeng Q."/>
            <person name="Gargeya S."/>
            <person name="Fitzgerald M."/>
            <person name="Haas B."/>
            <person name="Abouelleil A."/>
            <person name="Allen A.W."/>
            <person name="Alvarado L."/>
            <person name="Arachchi H.M."/>
            <person name="Berlin A.M."/>
            <person name="Chapman S.B."/>
            <person name="Gainer-Dewar J."/>
            <person name="Goldberg J."/>
            <person name="Griggs A."/>
            <person name="Gujja S."/>
            <person name="Hansen M."/>
            <person name="Howarth C."/>
            <person name="Imamovic A."/>
            <person name="Ireland A."/>
            <person name="Larimer J."/>
            <person name="McCowan C."/>
            <person name="Murphy C."/>
            <person name="Pearson M."/>
            <person name="Poon T.W."/>
            <person name="Priest M."/>
            <person name="Roberts A."/>
            <person name="Saif S."/>
            <person name="Shea T."/>
            <person name="Sisk P."/>
            <person name="Sykes S."/>
            <person name="Wortman J."/>
            <person name="Nusbaum C."/>
            <person name="Birren B."/>
        </authorList>
    </citation>
    <scope>NUCLEOTIDE SEQUENCE [LARGE SCALE GENOMIC DNA]</scope>
    <source>
        <strain evidence="11">ATCC 38817</strain>
    </source>
</reference>
<keyword evidence="12" id="KW-1185">Reference proteome</keyword>
<evidence type="ECO:0000256" key="6">
    <source>
        <dbReference type="ARBA" id="ARBA00022989"/>
    </source>
</evidence>
<protein>
    <recommendedName>
        <fullName evidence="3">Protoheme IX farnesyltransferase, mitochondrial</fullName>
    </recommendedName>
    <alternativeName>
        <fullName evidence="9">Heme O synthase</fullName>
    </alternativeName>
</protein>
<dbReference type="eggNOG" id="KOG1380">
    <property type="taxonomic scope" value="Eukaryota"/>
</dbReference>
<keyword evidence="7" id="KW-0350">Heme biosynthesis</keyword>
<gene>
    <name evidence="11" type="ORF">H696_01921</name>
</gene>
<accession>A0A058Z9L7</accession>
<comment type="similarity">
    <text evidence="2">Belongs to the UbiA prenyltransferase family.</text>
</comment>
<dbReference type="InterPro" id="IPR000537">
    <property type="entry name" value="UbiA_prenyltransferase"/>
</dbReference>
<evidence type="ECO:0000256" key="5">
    <source>
        <dbReference type="ARBA" id="ARBA00022692"/>
    </source>
</evidence>
<dbReference type="STRING" id="691883.A0A058Z9L7"/>
<dbReference type="CDD" id="cd13957">
    <property type="entry name" value="PT_UbiA_Cox10"/>
    <property type="match status" value="1"/>
</dbReference>
<dbReference type="GeneID" id="20526646"/>
<dbReference type="PANTHER" id="PTHR43448:SF2">
    <property type="entry name" value="PROTOHEME IX FARNESYLTRANSFERASE, MITOCHONDRIAL"/>
    <property type="match status" value="1"/>
</dbReference>
<keyword evidence="5 10" id="KW-0812">Transmembrane</keyword>
<evidence type="ECO:0000256" key="2">
    <source>
        <dbReference type="ARBA" id="ARBA00005985"/>
    </source>
</evidence>
<dbReference type="Proteomes" id="UP000030693">
    <property type="component" value="Unassembled WGS sequence"/>
</dbReference>
<evidence type="ECO:0000256" key="1">
    <source>
        <dbReference type="ARBA" id="ARBA00004141"/>
    </source>
</evidence>
<dbReference type="Gene3D" id="1.10.357.140">
    <property type="entry name" value="UbiA prenyltransferase"/>
    <property type="match status" value="1"/>
</dbReference>
<keyword evidence="6 10" id="KW-1133">Transmembrane helix</keyword>
<feature type="transmembrane region" description="Helical" evidence="10">
    <location>
        <begin position="241"/>
        <end position="259"/>
    </location>
</feature>
<evidence type="ECO:0000256" key="9">
    <source>
        <dbReference type="ARBA" id="ARBA00030253"/>
    </source>
</evidence>
<keyword evidence="8 10" id="KW-0472">Membrane</keyword>
<feature type="transmembrane region" description="Helical" evidence="10">
    <location>
        <begin position="266"/>
        <end position="287"/>
    </location>
</feature>
<dbReference type="GO" id="GO:0005739">
    <property type="term" value="C:mitochondrion"/>
    <property type="evidence" value="ECO:0007669"/>
    <property type="project" value="TreeGrafter"/>
</dbReference>
<evidence type="ECO:0000256" key="3">
    <source>
        <dbReference type="ARBA" id="ARBA00016335"/>
    </source>
</evidence>
<sequence length="378" mass="39887">MLRHSLLRLSALPGRVAPQLRHAPRAADILSPPLAGAGPRAGAWSAGGAFPGARAFYASALAQPAPVPSSEEPAAPAGGVVLDKPSVESLVAAASREIHPYDKMSFIGSQPPLSGPLCSSDTVWSQAPRVNGLRDLVSTYMELTKFRLSIFVTLSVSLGALTCPALAIDATTLAATSLGTFLCVSSANSFNQLLEYTYDSQMKRTSNRPLAIRKISPGHTASYGVAAGLLGGAMLSAINPLTAALGVGNILLYSGLYTYMKRTSPFNTHVGAVVGAIPPLMGYTALSNAPLELSAYSMSAYSFLLLYLWQFPHFHALSHGIVTDYTRAGYQMLTTFDMRKASRSIMYSSAVRIPCPPSVLVFLIAGVCHPSPGYAPDH</sequence>
<dbReference type="GO" id="GO:0016020">
    <property type="term" value="C:membrane"/>
    <property type="evidence" value="ECO:0007669"/>
    <property type="project" value="UniProtKB-SubCell"/>
</dbReference>
<dbReference type="GO" id="GO:0006784">
    <property type="term" value="P:heme A biosynthetic process"/>
    <property type="evidence" value="ECO:0007669"/>
    <property type="project" value="TreeGrafter"/>
</dbReference>
<evidence type="ECO:0000256" key="10">
    <source>
        <dbReference type="SAM" id="Phobius"/>
    </source>
</evidence>
<dbReference type="InterPro" id="IPR044878">
    <property type="entry name" value="UbiA_sf"/>
</dbReference>
<dbReference type="Pfam" id="PF01040">
    <property type="entry name" value="UbiA"/>
    <property type="match status" value="1"/>
</dbReference>
<evidence type="ECO:0000256" key="4">
    <source>
        <dbReference type="ARBA" id="ARBA00022679"/>
    </source>
</evidence>
<feature type="transmembrane region" description="Helical" evidence="10">
    <location>
        <begin position="148"/>
        <end position="167"/>
    </location>
</feature>
<evidence type="ECO:0000256" key="8">
    <source>
        <dbReference type="ARBA" id="ARBA00023136"/>
    </source>
</evidence>
<evidence type="ECO:0000256" key="7">
    <source>
        <dbReference type="ARBA" id="ARBA00023133"/>
    </source>
</evidence>
<keyword evidence="4" id="KW-0808">Transferase</keyword>
<dbReference type="RefSeq" id="XP_009494097.1">
    <property type="nucleotide sequence ID" value="XM_009495822.1"/>
</dbReference>
<dbReference type="GO" id="GO:0008495">
    <property type="term" value="F:protoheme IX farnesyltransferase activity"/>
    <property type="evidence" value="ECO:0007669"/>
    <property type="project" value="InterPro"/>
</dbReference>
<dbReference type="AlphaFoldDB" id="A0A058Z9L7"/>
<evidence type="ECO:0000313" key="12">
    <source>
        <dbReference type="Proteomes" id="UP000030693"/>
    </source>
</evidence>
<organism evidence="11">
    <name type="scientific">Fonticula alba</name>
    <name type="common">Slime mold</name>
    <dbReference type="NCBI Taxonomy" id="691883"/>
    <lineage>
        <taxon>Eukaryota</taxon>
        <taxon>Rotosphaerida</taxon>
        <taxon>Fonticulaceae</taxon>
        <taxon>Fonticula</taxon>
    </lineage>
</organism>
<dbReference type="InterPro" id="IPR006369">
    <property type="entry name" value="Protohaem_IX_farnesylTrfase"/>
</dbReference>
<dbReference type="PANTHER" id="PTHR43448">
    <property type="entry name" value="PROTOHEME IX FARNESYLTRANSFERASE, MITOCHONDRIAL"/>
    <property type="match status" value="1"/>
</dbReference>
<dbReference type="PROSITE" id="PS00943">
    <property type="entry name" value="UBIA"/>
    <property type="match status" value="1"/>
</dbReference>
<name>A0A058Z9L7_FONAL</name>